<dbReference type="EMBL" id="AY826935">
    <property type="protein sequence ID" value="AAW79396.1"/>
    <property type="molecule type" value="mRNA"/>
</dbReference>
<dbReference type="AlphaFoldDB" id="Q5ENJ7"/>
<proteinExistence type="evidence at transcript level"/>
<name>Q5ENJ7_KRYTR</name>
<protein>
    <submittedName>
        <fullName evidence="1">Uncharacterized protein</fullName>
    </submittedName>
</protein>
<feature type="non-terminal residue" evidence="1">
    <location>
        <position position="201"/>
    </location>
</feature>
<reference evidence="1" key="1">
    <citation type="journal article" date="2005" name="J. Mol. Biol.">
        <title>Complex protein targeting to dinoflagellate plastids.</title>
        <authorList>
            <person name="Patron N.J."/>
            <person name="Waller R.F."/>
            <person name="Archibald J.M."/>
            <person name="Keeling P.J."/>
        </authorList>
    </citation>
    <scope>NUCLEOTIDE SEQUENCE</scope>
</reference>
<sequence length="201" mass="22057">MGVLWAVVVSVTFGNVWRPYVTTYNQLQALEQQSASFLRAAFDAMVAVSTAPPFNIMTCSENFNHLLGQNMEGKSLLSCAGGPTEEQELAKLLGTAQQAHEQHRSWLSGLDHLCWWDMLPQTAPERLPVAAMISTHWRCGPAEARSRVRVEVLAVSKPFKTGTDCSTLLVVRKAADDLGQMLTVPEEVAVCPDELVPTPVH</sequence>
<accession>Q5ENJ7</accession>
<evidence type="ECO:0000313" key="1">
    <source>
        <dbReference type="EMBL" id="AAW79396.1"/>
    </source>
</evidence>
<organism evidence="1">
    <name type="scientific">Kryptoperidinium triquetrum</name>
    <name type="common">Dinoflagellate</name>
    <name type="synonym">Heterocapsa triquetra</name>
    <dbReference type="NCBI Taxonomy" id="66468"/>
    <lineage>
        <taxon>Eukaryota</taxon>
        <taxon>Sar</taxon>
        <taxon>Alveolata</taxon>
        <taxon>Dinophyceae</taxon>
        <taxon>Peridiniales</taxon>
        <taxon>Kryptoperidiniaceae</taxon>
        <taxon>Kryptoperidinium</taxon>
    </lineage>
</organism>